<dbReference type="Proteomes" id="UP001152797">
    <property type="component" value="Unassembled WGS sequence"/>
</dbReference>
<dbReference type="EMBL" id="CAMXCT020001129">
    <property type="protein sequence ID" value="CAL1140437.1"/>
    <property type="molecule type" value="Genomic_DNA"/>
</dbReference>
<reference evidence="2" key="1">
    <citation type="submission" date="2022-10" db="EMBL/GenBank/DDBJ databases">
        <authorList>
            <person name="Chen Y."/>
            <person name="Dougan E. K."/>
            <person name="Chan C."/>
            <person name="Rhodes N."/>
            <person name="Thang M."/>
        </authorList>
    </citation>
    <scope>NUCLEOTIDE SEQUENCE</scope>
</reference>
<comment type="caution">
    <text evidence="2">The sequence shown here is derived from an EMBL/GenBank/DDBJ whole genome shotgun (WGS) entry which is preliminary data.</text>
</comment>
<organism evidence="2">
    <name type="scientific">Cladocopium goreaui</name>
    <dbReference type="NCBI Taxonomy" id="2562237"/>
    <lineage>
        <taxon>Eukaryota</taxon>
        <taxon>Sar</taxon>
        <taxon>Alveolata</taxon>
        <taxon>Dinophyceae</taxon>
        <taxon>Suessiales</taxon>
        <taxon>Symbiodiniaceae</taxon>
        <taxon>Cladocopium</taxon>
    </lineage>
</organism>
<evidence type="ECO:0000313" key="2">
    <source>
        <dbReference type="EMBL" id="CAI3987062.1"/>
    </source>
</evidence>
<protein>
    <submittedName>
        <fullName evidence="2">Uncharacterized protein</fullName>
    </submittedName>
</protein>
<feature type="non-terminal residue" evidence="2">
    <location>
        <position position="1"/>
    </location>
</feature>
<dbReference type="AlphaFoldDB" id="A0A9P1C7P9"/>
<sequence length="101" mass="11223">CHPPPDLPTAQCPKETLTATMAGASLHLERPHLWPPKGRHPLAALQPHRWAQRPAGRHPSVTPRAGRLRPSPGEPRPRHRSPSATWPPVVPKGLLRQELLR</sequence>
<name>A0A9P1C7P9_9DINO</name>
<dbReference type="EMBL" id="CAMXCT010001129">
    <property type="protein sequence ID" value="CAI3987062.1"/>
    <property type="molecule type" value="Genomic_DNA"/>
</dbReference>
<gene>
    <name evidence="2" type="ORF">C1SCF055_LOCUS14362</name>
</gene>
<dbReference type="EMBL" id="CAMXCT030001129">
    <property type="protein sequence ID" value="CAL4774374.1"/>
    <property type="molecule type" value="Genomic_DNA"/>
</dbReference>
<feature type="region of interest" description="Disordered" evidence="1">
    <location>
        <begin position="47"/>
        <end position="101"/>
    </location>
</feature>
<evidence type="ECO:0000313" key="4">
    <source>
        <dbReference type="Proteomes" id="UP001152797"/>
    </source>
</evidence>
<proteinExistence type="predicted"/>
<accession>A0A9P1C7P9</accession>
<evidence type="ECO:0000256" key="1">
    <source>
        <dbReference type="SAM" id="MobiDB-lite"/>
    </source>
</evidence>
<keyword evidence="4" id="KW-1185">Reference proteome</keyword>
<evidence type="ECO:0000313" key="3">
    <source>
        <dbReference type="EMBL" id="CAL4774374.1"/>
    </source>
</evidence>
<reference evidence="3 4" key="2">
    <citation type="submission" date="2024-05" db="EMBL/GenBank/DDBJ databases">
        <authorList>
            <person name="Chen Y."/>
            <person name="Shah S."/>
            <person name="Dougan E. K."/>
            <person name="Thang M."/>
            <person name="Chan C."/>
        </authorList>
    </citation>
    <scope>NUCLEOTIDE SEQUENCE [LARGE SCALE GENOMIC DNA]</scope>
</reference>